<dbReference type="Pfam" id="PF12771">
    <property type="entry name" value="SusD-like_2"/>
    <property type="match status" value="1"/>
</dbReference>
<dbReference type="InterPro" id="IPR011990">
    <property type="entry name" value="TPR-like_helical_dom_sf"/>
</dbReference>
<dbReference type="SUPFAM" id="SSF48452">
    <property type="entry name" value="TPR-like"/>
    <property type="match status" value="1"/>
</dbReference>
<dbReference type="EMBL" id="CP117167">
    <property type="protein sequence ID" value="WCT12440.1"/>
    <property type="molecule type" value="Genomic_DNA"/>
</dbReference>
<dbReference type="Gene3D" id="1.25.40.390">
    <property type="match status" value="1"/>
</dbReference>
<dbReference type="RefSeq" id="WP_273630703.1">
    <property type="nucleotide sequence ID" value="NZ_CP117167.1"/>
</dbReference>
<evidence type="ECO:0000313" key="1">
    <source>
        <dbReference type="EMBL" id="WCT12440.1"/>
    </source>
</evidence>
<sequence>MKKYKYISTAFLAAAILVGSSCKKYLDINVDPNNILGTPANAPLPQILTSATVNIGFTGGSDLSRYTALVIQHFSGQSTGSLNQTQQYEQYLIQPSDLNNLWASFYSTTVNDLETVITKAKATGSPHYAGVAEILRAYTYQTMVDTWGKIPYSQANKTVTNLNPAYDDDAAIYTDLIKQIDQGIADLNAANPSGASIDPGTNSTIYQGTFAAAKPQWIKFANTLKLRIYLHYSKKDAAFATSQIAALVNNAGTTFMASNADNFAMPFTQTSGAQNPIYQFDVQRANYLVANNTIVSMMNAKTDPRRPFYFTAINGAYKGAKGGDAPNAAAYSKIGTYLKGTKGEAPIRMLTFAEYNFIRAEAALTLGAPGSAQAFYTAGITASMQDAGVVAADITTYLAANGTLSGTTAQQLSQIITEKYIASYGQVTEPWTDFRRTGYPAAIVPPVNALLTYVPRSFYYPQSEIDENTSAKQKSGMDSRIFWDVQ</sequence>
<evidence type="ECO:0000313" key="2">
    <source>
        <dbReference type="Proteomes" id="UP001216139"/>
    </source>
</evidence>
<keyword evidence="1" id="KW-0449">Lipoprotein</keyword>
<accession>A0ABY7T7H1</accession>
<dbReference type="Proteomes" id="UP001216139">
    <property type="component" value="Chromosome"/>
</dbReference>
<reference evidence="1 2" key="1">
    <citation type="submission" date="2023-02" db="EMBL/GenBank/DDBJ databases">
        <title>Genome sequence of Mucilaginibacter jinjuensis strain KACC 16571.</title>
        <authorList>
            <person name="Kim S."/>
            <person name="Heo J."/>
            <person name="Kwon S.-W."/>
        </authorList>
    </citation>
    <scope>NUCLEOTIDE SEQUENCE [LARGE SCALE GENOMIC DNA]</scope>
    <source>
        <strain evidence="1 2">KACC 16571</strain>
    </source>
</reference>
<organism evidence="1 2">
    <name type="scientific">Mucilaginibacter jinjuensis</name>
    <dbReference type="NCBI Taxonomy" id="1176721"/>
    <lineage>
        <taxon>Bacteria</taxon>
        <taxon>Pseudomonadati</taxon>
        <taxon>Bacteroidota</taxon>
        <taxon>Sphingobacteriia</taxon>
        <taxon>Sphingobacteriales</taxon>
        <taxon>Sphingobacteriaceae</taxon>
        <taxon>Mucilaginibacter</taxon>
    </lineage>
</organism>
<gene>
    <name evidence="1" type="ORF">PQO05_00655</name>
</gene>
<name>A0ABY7T7H1_9SPHI</name>
<proteinExistence type="predicted"/>
<dbReference type="PROSITE" id="PS51257">
    <property type="entry name" value="PROKAR_LIPOPROTEIN"/>
    <property type="match status" value="1"/>
</dbReference>
<dbReference type="InterPro" id="IPR041662">
    <property type="entry name" value="SusD-like_2"/>
</dbReference>
<protein>
    <submittedName>
        <fullName evidence="1">SusD/RagB family nutrient-binding outer membrane lipoprotein</fullName>
    </submittedName>
</protein>
<keyword evidence="2" id="KW-1185">Reference proteome</keyword>